<dbReference type="PANTHER" id="PTHR43158">
    <property type="entry name" value="SKFA PEPTIDE EXPORT ATP-BINDING PROTEIN SKFE"/>
    <property type="match status" value="1"/>
</dbReference>
<dbReference type="SMART" id="SM00382">
    <property type="entry name" value="AAA"/>
    <property type="match status" value="2"/>
</dbReference>
<gene>
    <name evidence="4" type="ORF">GCM10023188_43240</name>
</gene>
<dbReference type="RefSeq" id="WP_345162292.1">
    <property type="nucleotide sequence ID" value="NZ_BAABHC010000029.1"/>
</dbReference>
<evidence type="ECO:0000256" key="1">
    <source>
        <dbReference type="ARBA" id="ARBA00022741"/>
    </source>
</evidence>
<dbReference type="PANTHER" id="PTHR43158:SF2">
    <property type="entry name" value="SKFA PEPTIDE EXPORT ATP-BINDING PROTEIN SKFE"/>
    <property type="match status" value="1"/>
</dbReference>
<organism evidence="4 5">
    <name type="scientific">Pontibacter saemangeumensis</name>
    <dbReference type="NCBI Taxonomy" id="1084525"/>
    <lineage>
        <taxon>Bacteria</taxon>
        <taxon>Pseudomonadati</taxon>
        <taxon>Bacteroidota</taxon>
        <taxon>Cytophagia</taxon>
        <taxon>Cytophagales</taxon>
        <taxon>Hymenobacteraceae</taxon>
        <taxon>Pontibacter</taxon>
    </lineage>
</organism>
<sequence>MSEVILSFEDITVRSTGQTVVGNISFEIRKGEHWALVGDNEAGKHLLLEAIAGRVPVVGGKASYGFYERYRRENPVQSPHFLWQKPVSFVSARHHFTSLSSKNSFYYQQRYNAADAEDAATVAQHLSEITPFPDTPVWTFEKVVAALSVQHLLEKELIKLSNGETKRVLLAEALLRNPSVLLLDSPLSGLDVKSRQAFNQLVTAITASGITVVLVASPDEIPDAITHVAIWNEGQEVENKLKAQYHPNGRHPVQPETLDRDEVKSLLSASAIPSFQAIVKMEDVTIQYGDKTVLDNISWEVRQGERWALVGHNGAGKSTLLSLLYGDNPQAYRNKITLFDRRRGSGESIWDIKQHIGYVSPELFQYFPRDVSCSDVIESGFYDSLGLFRDIEPAKQAVALRWMKIFGIAELAAKPFKHVPTSSQRLCLLARALVKNPVLLILDEPCHGFSAPRQRHFKTLVNAICEASNMTLIYVSHYQHEIPECVTKVIQLENGRCVSQVSETEMTN</sequence>
<keyword evidence="1" id="KW-0547">Nucleotide-binding</keyword>
<reference evidence="5" key="1">
    <citation type="journal article" date="2019" name="Int. J. Syst. Evol. Microbiol.">
        <title>The Global Catalogue of Microorganisms (GCM) 10K type strain sequencing project: providing services to taxonomists for standard genome sequencing and annotation.</title>
        <authorList>
            <consortium name="The Broad Institute Genomics Platform"/>
            <consortium name="The Broad Institute Genome Sequencing Center for Infectious Disease"/>
            <person name="Wu L."/>
            <person name="Ma J."/>
        </authorList>
    </citation>
    <scope>NUCLEOTIDE SEQUENCE [LARGE SCALE GENOMIC DNA]</scope>
    <source>
        <strain evidence="5">JCM 17926</strain>
    </source>
</reference>
<dbReference type="Pfam" id="PF00005">
    <property type="entry name" value="ABC_tran"/>
    <property type="match status" value="2"/>
</dbReference>
<dbReference type="PROSITE" id="PS50893">
    <property type="entry name" value="ABC_TRANSPORTER_2"/>
    <property type="match status" value="2"/>
</dbReference>
<accession>A0ABP8M1W9</accession>
<evidence type="ECO:0000313" key="5">
    <source>
        <dbReference type="Proteomes" id="UP001500552"/>
    </source>
</evidence>
<dbReference type="Gene3D" id="3.40.50.300">
    <property type="entry name" value="P-loop containing nucleotide triphosphate hydrolases"/>
    <property type="match status" value="2"/>
</dbReference>
<evidence type="ECO:0000259" key="3">
    <source>
        <dbReference type="PROSITE" id="PS50893"/>
    </source>
</evidence>
<proteinExistence type="predicted"/>
<dbReference type="EMBL" id="BAABHC010000029">
    <property type="protein sequence ID" value="GAA4442949.1"/>
    <property type="molecule type" value="Genomic_DNA"/>
</dbReference>
<evidence type="ECO:0000256" key="2">
    <source>
        <dbReference type="ARBA" id="ARBA00022840"/>
    </source>
</evidence>
<dbReference type="Proteomes" id="UP001500552">
    <property type="component" value="Unassembled WGS sequence"/>
</dbReference>
<dbReference type="SUPFAM" id="SSF52540">
    <property type="entry name" value="P-loop containing nucleoside triphosphate hydrolases"/>
    <property type="match status" value="2"/>
</dbReference>
<feature type="domain" description="ABC transporter" evidence="3">
    <location>
        <begin position="6"/>
        <end position="258"/>
    </location>
</feature>
<dbReference type="InterPro" id="IPR003593">
    <property type="entry name" value="AAA+_ATPase"/>
</dbReference>
<feature type="domain" description="ABC transporter" evidence="3">
    <location>
        <begin position="279"/>
        <end position="508"/>
    </location>
</feature>
<protein>
    <submittedName>
        <fullName evidence="4">ATP-binding cassette domain-containing protein</fullName>
    </submittedName>
</protein>
<dbReference type="GO" id="GO:0005524">
    <property type="term" value="F:ATP binding"/>
    <property type="evidence" value="ECO:0007669"/>
    <property type="project" value="UniProtKB-KW"/>
</dbReference>
<dbReference type="InterPro" id="IPR003439">
    <property type="entry name" value="ABC_transporter-like_ATP-bd"/>
</dbReference>
<dbReference type="InterPro" id="IPR027417">
    <property type="entry name" value="P-loop_NTPase"/>
</dbReference>
<keyword evidence="2 4" id="KW-0067">ATP-binding</keyword>
<comment type="caution">
    <text evidence="4">The sequence shown here is derived from an EMBL/GenBank/DDBJ whole genome shotgun (WGS) entry which is preliminary data.</text>
</comment>
<evidence type="ECO:0000313" key="4">
    <source>
        <dbReference type="EMBL" id="GAA4442949.1"/>
    </source>
</evidence>
<keyword evidence="5" id="KW-1185">Reference proteome</keyword>
<name>A0ABP8M1W9_9BACT</name>